<gene>
    <name evidence="1" type="ORF">CCAX7_58370</name>
</gene>
<dbReference type="AlphaFoldDB" id="A0A402CZZ0"/>
<name>A0A402CZZ0_9BACT</name>
<dbReference type="RefSeq" id="WP_119322879.1">
    <property type="nucleotide sequence ID" value="NZ_AP025739.1"/>
</dbReference>
<dbReference type="SMART" id="SM00834">
    <property type="entry name" value="CxxC_CXXC_SSSS"/>
    <property type="match status" value="1"/>
</dbReference>
<dbReference type="KEGG" id="ccot:CCAX7_58370"/>
<accession>A0A402CZZ0</accession>
<evidence type="ECO:0000313" key="2">
    <source>
        <dbReference type="Proteomes" id="UP000287394"/>
    </source>
</evidence>
<dbReference type="OrthoDB" id="9813321at2"/>
<reference evidence="1 2" key="1">
    <citation type="journal article" date="2019" name="Int. J. Syst. Evol. Microbiol.">
        <title>Capsulimonas corticalis gen. nov., sp. nov., an aerobic capsulated bacterium, of a novel bacterial order, Capsulimonadales ord. nov., of the class Armatimonadia of the phylum Armatimonadetes.</title>
        <authorList>
            <person name="Li J."/>
            <person name="Kudo C."/>
            <person name="Tonouchi A."/>
        </authorList>
    </citation>
    <scope>NUCLEOTIDE SEQUENCE [LARGE SCALE GENOMIC DNA]</scope>
    <source>
        <strain evidence="1 2">AX-7</strain>
    </source>
</reference>
<evidence type="ECO:0000313" key="1">
    <source>
        <dbReference type="EMBL" id="BDI33786.1"/>
    </source>
</evidence>
<dbReference type="NCBIfam" id="TIGR02605">
    <property type="entry name" value="CxxC_CxxC_SSSS"/>
    <property type="match status" value="1"/>
</dbReference>
<dbReference type="Pfam" id="PF09723">
    <property type="entry name" value="Zn_ribbon_8"/>
    <property type="match status" value="1"/>
</dbReference>
<organism evidence="1 2">
    <name type="scientific">Capsulimonas corticalis</name>
    <dbReference type="NCBI Taxonomy" id="2219043"/>
    <lineage>
        <taxon>Bacteria</taxon>
        <taxon>Bacillati</taxon>
        <taxon>Armatimonadota</taxon>
        <taxon>Armatimonadia</taxon>
        <taxon>Capsulimonadales</taxon>
        <taxon>Capsulimonadaceae</taxon>
        <taxon>Capsulimonas</taxon>
    </lineage>
</organism>
<dbReference type="InterPro" id="IPR013429">
    <property type="entry name" value="Regulatory_FmdB_Zinc_ribbon"/>
</dbReference>
<keyword evidence="2" id="KW-1185">Reference proteome</keyword>
<dbReference type="EMBL" id="AP025739">
    <property type="protein sequence ID" value="BDI33786.1"/>
    <property type="molecule type" value="Genomic_DNA"/>
</dbReference>
<dbReference type="Proteomes" id="UP000287394">
    <property type="component" value="Chromosome"/>
</dbReference>
<protein>
    <submittedName>
        <fullName evidence="1">Uncharacterized protein</fullName>
    </submittedName>
</protein>
<sequence length="100" mass="10669">MPLYELICAGCRARYTILVGMTAAADSPVCPRCGADRGERRVSQFVRGRAPSDAPADDPSDPAAMRAWADAVQRETGESLGEEFDEYLDAAQSGDRSDGA</sequence>
<proteinExistence type="predicted"/>